<evidence type="ECO:0000313" key="3">
    <source>
        <dbReference type="Proteomes" id="UP000698752"/>
    </source>
</evidence>
<protein>
    <submittedName>
        <fullName evidence="2">Uncharacterized protein</fullName>
    </submittedName>
</protein>
<evidence type="ECO:0000256" key="1">
    <source>
        <dbReference type="SAM" id="SignalP"/>
    </source>
</evidence>
<accession>A0ABS5EE64</accession>
<keyword evidence="3" id="KW-1185">Reference proteome</keyword>
<feature type="chain" id="PRO_5046543989" evidence="1">
    <location>
        <begin position="26"/>
        <end position="154"/>
    </location>
</feature>
<dbReference type="RefSeq" id="WP_211867178.1">
    <property type="nucleotide sequence ID" value="NZ_JAAEDI010000006.1"/>
</dbReference>
<sequence>MTRCAVSALAVALLALPPVASPALADCVDWDSMERTDRGTLRGLPPGAVRWRVGLRSAGWSHQSTSVEVAWTAQDGQVWRQTLFEEIQQGRPSLRVRRGRLELRITYCERGGGCRGVTLPYTWSHASRRFTGATRDARESLAVSCTPVPVPADS</sequence>
<gene>
    <name evidence="2" type="ORF">GXW78_06535</name>
</gene>
<evidence type="ECO:0000313" key="2">
    <source>
        <dbReference type="EMBL" id="MBR0649311.1"/>
    </source>
</evidence>
<comment type="caution">
    <text evidence="2">The sequence shown here is derived from an EMBL/GenBank/DDBJ whole genome shotgun (WGS) entry which is preliminary data.</text>
</comment>
<name>A0ABS5EE64_9PROT</name>
<keyword evidence="1" id="KW-0732">Signal</keyword>
<reference evidence="3" key="1">
    <citation type="journal article" date="2021" name="Syst. Appl. Microbiol.">
        <title>Roseomonas hellenica sp. nov., isolated from roots of wild-growing Alkanna tinctoria.</title>
        <authorList>
            <person name="Rat A."/>
            <person name="Naranjo H.D."/>
            <person name="Lebbe L."/>
            <person name="Cnockaert M."/>
            <person name="Krigas N."/>
            <person name="Grigoriadou K."/>
            <person name="Maloupa E."/>
            <person name="Willems A."/>
        </authorList>
    </citation>
    <scope>NUCLEOTIDE SEQUENCE [LARGE SCALE GENOMIC DNA]</scope>
    <source>
        <strain evidence="3">LMG 31159</strain>
    </source>
</reference>
<dbReference type="Proteomes" id="UP000698752">
    <property type="component" value="Unassembled WGS sequence"/>
</dbReference>
<feature type="signal peptide" evidence="1">
    <location>
        <begin position="1"/>
        <end position="25"/>
    </location>
</feature>
<dbReference type="EMBL" id="JAAEDI010000006">
    <property type="protein sequence ID" value="MBR0649311.1"/>
    <property type="molecule type" value="Genomic_DNA"/>
</dbReference>
<organism evidence="2 3">
    <name type="scientific">Neoroseomonas terrae</name>
    <dbReference type="NCBI Taxonomy" id="424799"/>
    <lineage>
        <taxon>Bacteria</taxon>
        <taxon>Pseudomonadati</taxon>
        <taxon>Pseudomonadota</taxon>
        <taxon>Alphaproteobacteria</taxon>
        <taxon>Acetobacterales</taxon>
        <taxon>Acetobacteraceae</taxon>
        <taxon>Neoroseomonas</taxon>
    </lineage>
</organism>
<proteinExistence type="predicted"/>